<sequence>MPALTRHLRHWPDGVPHHLSLPDHSIHENLARTAACHPQRPALIFHGATLSYSDLLARVEALAGTLQNLGVRRGDRVLLYMQNSPQFIIGYYAILRADAVVIPVNPMNRHAELEHLARDTGARVALAGSELLNHITPLIKAGGLDHVIAAAYADMADVARDIPLPDPLDSMSDMHTRGPGVIRWTDALSGRHAPAPHCAGPDDLAVIPYSSGTTGQPKGCMHSHRTVMVTALGSVVWNPIDENSVNLATLPLFHVTGMQACMNGPIMVGGTIVVMTRWDRATAAALIARHRVTRWRSISTMAIDLVNDPDFDSYDLSSLEAIGGGGAAMPEAIAKRLRGMTGLDYIEGYGLSETMAATHINPVTAPRQQCLGIPVFDVDSRVISTDNGHELGPGEVGEIITHAPQVFLGYWNRPKETEKAFLELDGKAFFHTGDLGYYDEDGYFYMVDRVKRMINASGFKVWPAEVEALMHHNPDIAEVCVIGAQDPRRGETVKAYVVPSPAAQGTVSEKDIIEWCRAEMAAYKCPRTVAFVDSLPKSGAGKILWRQLADAERVAAHGN</sequence>
<evidence type="ECO:0000259" key="2">
    <source>
        <dbReference type="Pfam" id="PF13193"/>
    </source>
</evidence>
<protein>
    <submittedName>
        <fullName evidence="3">AMP-binding protein</fullName>
    </submittedName>
</protein>
<accession>A0A7C9HJ10</accession>
<comment type="caution">
    <text evidence="3">The sequence shown here is derived from an EMBL/GenBank/DDBJ whole genome shotgun (WGS) entry which is preliminary data.</text>
</comment>
<evidence type="ECO:0000313" key="3">
    <source>
        <dbReference type="EMBL" id="MTJ04592.1"/>
    </source>
</evidence>
<dbReference type="PANTHER" id="PTHR43767:SF1">
    <property type="entry name" value="NONRIBOSOMAL PEPTIDE SYNTHASE PES1 (EUROFUNG)-RELATED"/>
    <property type="match status" value="1"/>
</dbReference>
<dbReference type="Gene3D" id="3.30.300.30">
    <property type="match status" value="1"/>
</dbReference>
<reference evidence="3 4" key="1">
    <citation type="submission" date="2019-06" db="EMBL/GenBank/DDBJ databases">
        <title>Enrichment of Autotrophic Halophilic Microorganisms from Red Sea Brine Pool Using Microbial Electrosynthesis System.</title>
        <authorList>
            <person name="Alqahtani M.F."/>
            <person name="Bajracharya S."/>
            <person name="Katuri K.P."/>
            <person name="Ali M."/>
            <person name="Saikaly P.E."/>
        </authorList>
    </citation>
    <scope>NUCLEOTIDE SEQUENCE [LARGE SCALE GENOMIC DNA]</scope>
    <source>
        <strain evidence="3">MES6</strain>
    </source>
</reference>
<dbReference type="InterPro" id="IPR000873">
    <property type="entry name" value="AMP-dep_synth/lig_dom"/>
</dbReference>
<dbReference type="PANTHER" id="PTHR43767">
    <property type="entry name" value="LONG-CHAIN-FATTY-ACID--COA LIGASE"/>
    <property type="match status" value="1"/>
</dbReference>
<dbReference type="EMBL" id="VENJ01000009">
    <property type="protein sequence ID" value="MTJ04592.1"/>
    <property type="molecule type" value="Genomic_DNA"/>
</dbReference>
<dbReference type="NCBIfam" id="NF006181">
    <property type="entry name" value="PRK08314.1"/>
    <property type="match status" value="1"/>
</dbReference>
<evidence type="ECO:0000259" key="1">
    <source>
        <dbReference type="Pfam" id="PF00501"/>
    </source>
</evidence>
<feature type="domain" description="AMP-dependent synthetase/ligase" evidence="1">
    <location>
        <begin position="31"/>
        <end position="411"/>
    </location>
</feature>
<dbReference type="RefSeq" id="WP_273249276.1">
    <property type="nucleotide sequence ID" value="NZ_VENJ01000009.1"/>
</dbReference>
<name>A0A7C9HJ10_9RHOB</name>
<feature type="domain" description="AMP-binding enzyme C-terminal" evidence="2">
    <location>
        <begin position="465"/>
        <end position="542"/>
    </location>
</feature>
<gene>
    <name evidence="3" type="ORF">FH759_07865</name>
</gene>
<evidence type="ECO:0000313" key="4">
    <source>
        <dbReference type="Proteomes" id="UP000483078"/>
    </source>
</evidence>
<dbReference type="Gene3D" id="3.40.50.12780">
    <property type="entry name" value="N-terminal domain of ligase-like"/>
    <property type="match status" value="1"/>
</dbReference>
<dbReference type="PROSITE" id="PS00455">
    <property type="entry name" value="AMP_BINDING"/>
    <property type="match status" value="1"/>
</dbReference>
<dbReference type="InterPro" id="IPR050237">
    <property type="entry name" value="ATP-dep_AMP-bd_enzyme"/>
</dbReference>
<dbReference type="Pfam" id="PF13193">
    <property type="entry name" value="AMP-binding_C"/>
    <property type="match status" value="1"/>
</dbReference>
<dbReference type="InterPro" id="IPR045851">
    <property type="entry name" value="AMP-bd_C_sf"/>
</dbReference>
<dbReference type="SUPFAM" id="SSF56801">
    <property type="entry name" value="Acetyl-CoA synthetase-like"/>
    <property type="match status" value="1"/>
</dbReference>
<dbReference type="InterPro" id="IPR020845">
    <property type="entry name" value="AMP-binding_CS"/>
</dbReference>
<proteinExistence type="predicted"/>
<dbReference type="GO" id="GO:0016878">
    <property type="term" value="F:acid-thiol ligase activity"/>
    <property type="evidence" value="ECO:0007669"/>
    <property type="project" value="UniProtKB-ARBA"/>
</dbReference>
<organism evidence="3 4">
    <name type="scientific">Sediminimonas qiaohouensis</name>
    <dbReference type="NCBI Taxonomy" id="552061"/>
    <lineage>
        <taxon>Bacteria</taxon>
        <taxon>Pseudomonadati</taxon>
        <taxon>Pseudomonadota</taxon>
        <taxon>Alphaproteobacteria</taxon>
        <taxon>Rhodobacterales</taxon>
        <taxon>Roseobacteraceae</taxon>
        <taxon>Sediminimonas</taxon>
    </lineage>
</organism>
<dbReference type="Proteomes" id="UP000483078">
    <property type="component" value="Unassembled WGS sequence"/>
</dbReference>
<dbReference type="InterPro" id="IPR042099">
    <property type="entry name" value="ANL_N_sf"/>
</dbReference>
<dbReference type="AlphaFoldDB" id="A0A7C9HJ10"/>
<dbReference type="InterPro" id="IPR025110">
    <property type="entry name" value="AMP-bd_C"/>
</dbReference>
<dbReference type="Pfam" id="PF00501">
    <property type="entry name" value="AMP-binding"/>
    <property type="match status" value="1"/>
</dbReference>